<name>A0ABR3Y4U0_9PEZI</name>
<proteinExistence type="predicted"/>
<dbReference type="Pfam" id="PF22664">
    <property type="entry name" value="TRI-like_N"/>
    <property type="match status" value="1"/>
</dbReference>
<evidence type="ECO:0000313" key="4">
    <source>
        <dbReference type="EMBL" id="KAL1883315.1"/>
    </source>
</evidence>
<evidence type="ECO:0000256" key="1">
    <source>
        <dbReference type="ARBA" id="ARBA00022679"/>
    </source>
</evidence>
<dbReference type="InterPro" id="IPR054710">
    <property type="entry name" value="Tri101-like_N"/>
</dbReference>
<gene>
    <name evidence="4" type="ORF">Daus18300_000373</name>
</gene>
<dbReference type="PANTHER" id="PTHR31896">
    <property type="entry name" value="FAMILY REGULATORY PROTEIN, PUTATIVE (AFU_ORTHOLOGUE AFUA_3G14730)-RELATED"/>
    <property type="match status" value="1"/>
</dbReference>
<evidence type="ECO:0000313" key="5">
    <source>
        <dbReference type="Proteomes" id="UP001583177"/>
    </source>
</evidence>
<keyword evidence="1" id="KW-0808">Transferase</keyword>
<evidence type="ECO:0000256" key="2">
    <source>
        <dbReference type="SAM" id="MobiDB-lite"/>
    </source>
</evidence>
<dbReference type="Gene3D" id="3.30.559.10">
    <property type="entry name" value="Chloramphenicol acetyltransferase-like domain"/>
    <property type="match status" value="2"/>
</dbReference>
<dbReference type="EMBL" id="JAWRVE010000002">
    <property type="protein sequence ID" value="KAL1883315.1"/>
    <property type="molecule type" value="Genomic_DNA"/>
</dbReference>
<feature type="region of interest" description="Disordered" evidence="2">
    <location>
        <begin position="189"/>
        <end position="228"/>
    </location>
</feature>
<dbReference type="InterPro" id="IPR051283">
    <property type="entry name" value="Sec_Metabolite_Acyltrans"/>
</dbReference>
<protein>
    <recommendedName>
        <fullName evidence="3">Trichothecene 3-O-acetyltransferase-like N-terminal domain-containing protein</fullName>
    </recommendedName>
</protein>
<evidence type="ECO:0000259" key="3">
    <source>
        <dbReference type="Pfam" id="PF22664"/>
    </source>
</evidence>
<dbReference type="Proteomes" id="UP001583177">
    <property type="component" value="Unassembled WGS sequence"/>
</dbReference>
<accession>A0ABR3Y4U0</accession>
<keyword evidence="5" id="KW-1185">Reference proteome</keyword>
<sequence length="468" mass="51709">MEPNDVSKPFEDLPLDILGQTERINRLYTQITLCFPIPDGPPSSRTEIIDNLNRGLPQLSFSLPWVAGSVVQDDGVFKIRPSRAAISLVVRELDDDTTVSTWDELQKADFPFRMLDEDAIAPCKTMVDPGGERPVLMVQASFVKGGVLITFNAQHGSMDMTGQAQIMTLFAKACRGEQFTEDEVNIGSMQRTARIPLPDDDTMNDSDSQNSRPQETAENVKPDKRIHTPPFSVPPKILIWAYFEFSSASLSNLKTLANQHLTGEATFVSTDDVLTAFVWQSITRARQPRLDSPRPIPTTTLSRNVDVRRHFNLPPTYPGLVTTATSHLSDVDDLLNQRSLGAIASELRAALDPDALRNNAQSQAAAIATKRGPAAAQRSVMASNDPSLDVRLSSWAKEKLYSLDFGPGLGQPQAVRRPRFGDGAREGLVYLLPKARNGAVVVGICLREEDMERMKVDGEVLRWSRWIG</sequence>
<feature type="compositionally biased region" description="Polar residues" evidence="2">
    <location>
        <begin position="205"/>
        <end position="217"/>
    </location>
</feature>
<feature type="domain" description="Trichothecene 3-O-acetyltransferase-like N-terminal" evidence="3">
    <location>
        <begin position="27"/>
        <end position="174"/>
    </location>
</feature>
<dbReference type="PANTHER" id="PTHR31896:SF64">
    <property type="entry name" value="TRICHOTHECENE 3-O-ACETYLTRANSFERASE"/>
    <property type="match status" value="1"/>
</dbReference>
<reference evidence="4 5" key="1">
    <citation type="journal article" date="2024" name="IMA Fungus">
        <title>IMA Genome - F19 : A genome assembly and annotation guide to empower mycologists, including annotated draft genome sequences of Ceratocystis pirilliformis, Diaporthe australafricana, Fusarium ophioides, Paecilomyces lecythidis, and Sporothrix stenoceras.</title>
        <authorList>
            <person name="Aylward J."/>
            <person name="Wilson A.M."/>
            <person name="Visagie C.M."/>
            <person name="Spraker J."/>
            <person name="Barnes I."/>
            <person name="Buitendag C."/>
            <person name="Ceriani C."/>
            <person name="Del Mar Angel L."/>
            <person name="du Plessis D."/>
            <person name="Fuchs T."/>
            <person name="Gasser K."/>
            <person name="Kramer D."/>
            <person name="Li W."/>
            <person name="Munsamy K."/>
            <person name="Piso A."/>
            <person name="Price J.L."/>
            <person name="Sonnekus B."/>
            <person name="Thomas C."/>
            <person name="van der Nest A."/>
            <person name="van Dijk A."/>
            <person name="van Heerden A."/>
            <person name="van Vuuren N."/>
            <person name="Yilmaz N."/>
            <person name="Duong T.A."/>
            <person name="van der Merwe N.A."/>
            <person name="Wingfield M.J."/>
            <person name="Wingfield B.D."/>
        </authorList>
    </citation>
    <scope>NUCLEOTIDE SEQUENCE [LARGE SCALE GENOMIC DNA]</scope>
    <source>
        <strain evidence="4 5">CMW 18300</strain>
    </source>
</reference>
<organism evidence="4 5">
    <name type="scientific">Diaporthe australafricana</name>
    <dbReference type="NCBI Taxonomy" id="127596"/>
    <lineage>
        <taxon>Eukaryota</taxon>
        <taxon>Fungi</taxon>
        <taxon>Dikarya</taxon>
        <taxon>Ascomycota</taxon>
        <taxon>Pezizomycotina</taxon>
        <taxon>Sordariomycetes</taxon>
        <taxon>Sordariomycetidae</taxon>
        <taxon>Diaporthales</taxon>
        <taxon>Diaporthaceae</taxon>
        <taxon>Diaporthe</taxon>
    </lineage>
</organism>
<comment type="caution">
    <text evidence="4">The sequence shown here is derived from an EMBL/GenBank/DDBJ whole genome shotgun (WGS) entry which is preliminary data.</text>
</comment>
<dbReference type="InterPro" id="IPR023213">
    <property type="entry name" value="CAT-like_dom_sf"/>
</dbReference>